<dbReference type="GO" id="GO:0009966">
    <property type="term" value="P:regulation of signal transduction"/>
    <property type="evidence" value="ECO:0007669"/>
    <property type="project" value="InterPro"/>
</dbReference>
<feature type="compositionally biased region" description="Basic and acidic residues" evidence="1">
    <location>
        <begin position="355"/>
        <end position="364"/>
    </location>
</feature>
<dbReference type="EMBL" id="MU839828">
    <property type="protein sequence ID" value="KAK1759347.1"/>
    <property type="molecule type" value="Genomic_DNA"/>
</dbReference>
<dbReference type="GO" id="GO:0005829">
    <property type="term" value="C:cytosol"/>
    <property type="evidence" value="ECO:0007669"/>
    <property type="project" value="TreeGrafter"/>
</dbReference>
<evidence type="ECO:0000313" key="2">
    <source>
        <dbReference type="EMBL" id="KAK1759347.1"/>
    </source>
</evidence>
<organism evidence="2 3">
    <name type="scientific">Echria macrotheca</name>
    <dbReference type="NCBI Taxonomy" id="438768"/>
    <lineage>
        <taxon>Eukaryota</taxon>
        <taxon>Fungi</taxon>
        <taxon>Dikarya</taxon>
        <taxon>Ascomycota</taxon>
        <taxon>Pezizomycotina</taxon>
        <taxon>Sordariomycetes</taxon>
        <taxon>Sordariomycetidae</taxon>
        <taxon>Sordariales</taxon>
        <taxon>Schizotheciaceae</taxon>
        <taxon>Echria</taxon>
    </lineage>
</organism>
<name>A0AAJ0BK05_9PEZI</name>
<dbReference type="GO" id="GO:0035303">
    <property type="term" value="P:regulation of dephosphorylation"/>
    <property type="evidence" value="ECO:0007669"/>
    <property type="project" value="TreeGrafter"/>
</dbReference>
<proteinExistence type="predicted"/>
<feature type="region of interest" description="Disordered" evidence="1">
    <location>
        <begin position="235"/>
        <end position="271"/>
    </location>
</feature>
<gene>
    <name evidence="2" type="ORF">QBC47DRAFT_371688</name>
</gene>
<dbReference type="GO" id="GO:0051721">
    <property type="term" value="F:protein phosphatase 2A binding"/>
    <property type="evidence" value="ECO:0007669"/>
    <property type="project" value="TreeGrafter"/>
</dbReference>
<protein>
    <submittedName>
        <fullName evidence="2">TAP42-like protein</fullName>
    </submittedName>
</protein>
<keyword evidence="3" id="KW-1185">Reference proteome</keyword>
<evidence type="ECO:0000256" key="1">
    <source>
        <dbReference type="SAM" id="MobiDB-lite"/>
    </source>
</evidence>
<feature type="region of interest" description="Disordered" evidence="1">
    <location>
        <begin position="336"/>
        <end position="364"/>
    </location>
</feature>
<reference evidence="2" key="1">
    <citation type="submission" date="2023-06" db="EMBL/GenBank/DDBJ databases">
        <title>Genome-scale phylogeny and comparative genomics of the fungal order Sordariales.</title>
        <authorList>
            <consortium name="Lawrence Berkeley National Laboratory"/>
            <person name="Hensen N."/>
            <person name="Bonometti L."/>
            <person name="Westerberg I."/>
            <person name="Brannstrom I.O."/>
            <person name="Guillou S."/>
            <person name="Cros-Aarteil S."/>
            <person name="Calhoun S."/>
            <person name="Haridas S."/>
            <person name="Kuo A."/>
            <person name="Mondo S."/>
            <person name="Pangilinan J."/>
            <person name="Riley R."/>
            <person name="Labutti K."/>
            <person name="Andreopoulos B."/>
            <person name="Lipzen A."/>
            <person name="Chen C."/>
            <person name="Yanf M."/>
            <person name="Daum C."/>
            <person name="Ng V."/>
            <person name="Clum A."/>
            <person name="Steindorff A."/>
            <person name="Ohm R."/>
            <person name="Martin F."/>
            <person name="Silar P."/>
            <person name="Natvig D."/>
            <person name="Lalanne C."/>
            <person name="Gautier V."/>
            <person name="Ament-Velasquez S.L."/>
            <person name="Kruys A."/>
            <person name="Hutchinson M.I."/>
            <person name="Powell A.J."/>
            <person name="Barry K."/>
            <person name="Miller A.N."/>
            <person name="Grigoriev I.V."/>
            <person name="Debuchy R."/>
            <person name="Gladieux P."/>
            <person name="Thoren M.H."/>
            <person name="Johannesson H."/>
        </authorList>
    </citation>
    <scope>NUCLEOTIDE SEQUENCE</scope>
    <source>
        <strain evidence="2">PSN4</strain>
    </source>
</reference>
<comment type="caution">
    <text evidence="2">The sequence shown here is derived from an EMBL/GenBank/DDBJ whole genome shotgun (WGS) entry which is preliminary data.</text>
</comment>
<accession>A0AAJ0BK05</accession>
<dbReference type="Proteomes" id="UP001239445">
    <property type="component" value="Unassembled WGS sequence"/>
</dbReference>
<dbReference type="PANTHER" id="PTHR10933:SF9">
    <property type="entry name" value="IMMUNOGLOBULIN-BINDING PROTEIN 1"/>
    <property type="match status" value="1"/>
</dbReference>
<dbReference type="Pfam" id="PF04177">
    <property type="entry name" value="TAP42"/>
    <property type="match status" value="1"/>
</dbReference>
<dbReference type="PANTHER" id="PTHR10933">
    <property type="entry name" value="IMMUNOGLOBULIN-BINDING PROTEIN 1"/>
    <property type="match status" value="1"/>
</dbReference>
<sequence>MADQTPAPSLSGDLQPDSLKDQFLQAEKARIEIQTPRLPPWTPEEVSRVVSMYRMCLAMGDNLSLFSPNETLDDISTSDLPYLQTKYHIGKLLSGMPFQPGETTSRIAVIRDAKESFVGFLEQLDSYGLLAPAHKKLLERYGEDPDNFSMVASKDPASRRDVKIASFKTEKELRAKMEFLRNRPGYGDPESGEGGDEEIVRETQLATIAFQTHLAFQELESLNEELAMLSHAEATQRQAGPANGAAAGVRGGDPSRERPPEDPSGYSDRLDLPLRQMGRGIGAGGPLLSKQGKPLQPFTLVGSRQELAKGVFRPGHNLPTMSIDEYLEEERRRGGIIEGGGEASGQRPEPDEDNIEKADAETMKAREWDEFTEANARGSGNTLNRG</sequence>
<dbReference type="InterPro" id="IPR007304">
    <property type="entry name" value="TAP46-like"/>
</dbReference>
<dbReference type="InterPro" id="IPR038511">
    <property type="entry name" value="TAP42/TAP46-like_sf"/>
</dbReference>
<evidence type="ECO:0000313" key="3">
    <source>
        <dbReference type="Proteomes" id="UP001239445"/>
    </source>
</evidence>
<dbReference type="AlphaFoldDB" id="A0AAJ0BK05"/>
<dbReference type="Gene3D" id="1.25.40.540">
    <property type="entry name" value="TAP42-like family"/>
    <property type="match status" value="1"/>
</dbReference>